<sequence>MPVFQMSVDRWVSIYNASRKRKDKRTELPTSCSPNFSYSTPALFNATNHIINVPKEDIQSILENDYLDRNVMFTHTPDWFHQLATTVMTHLHCKKISLNCLQLTCNITKAPL</sequence>
<reference evidence="1" key="1">
    <citation type="submission" date="2017-12" db="EMBL/GenBank/DDBJ databases">
        <title>Gene loss provides genomic basis for host adaptation in cereal stripe rust fungi.</title>
        <authorList>
            <person name="Xia C."/>
        </authorList>
    </citation>
    <scope>NUCLEOTIDE SEQUENCE [LARGE SCALE GENOMIC DNA]</scope>
    <source>
        <strain evidence="1">93-210</strain>
    </source>
</reference>
<evidence type="ECO:0000313" key="1">
    <source>
        <dbReference type="EMBL" id="POW15370.1"/>
    </source>
</evidence>
<organism evidence="1 2">
    <name type="scientific">Puccinia striiformis</name>
    <dbReference type="NCBI Taxonomy" id="27350"/>
    <lineage>
        <taxon>Eukaryota</taxon>
        <taxon>Fungi</taxon>
        <taxon>Dikarya</taxon>
        <taxon>Basidiomycota</taxon>
        <taxon>Pucciniomycotina</taxon>
        <taxon>Pucciniomycetes</taxon>
        <taxon>Pucciniales</taxon>
        <taxon>Pucciniaceae</taxon>
        <taxon>Puccinia</taxon>
    </lineage>
</organism>
<dbReference type="VEuPathDB" id="FungiDB:PSHT_01656"/>
<dbReference type="VEuPathDB" id="FungiDB:PSTT_02305"/>
<keyword evidence="2" id="KW-1185">Reference proteome</keyword>
<name>A0A2S4W0S8_9BASI</name>
<evidence type="ECO:0000313" key="2">
    <source>
        <dbReference type="Proteomes" id="UP000239156"/>
    </source>
</evidence>
<dbReference type="EMBL" id="PKSL01000013">
    <property type="protein sequence ID" value="POW15370.1"/>
    <property type="molecule type" value="Genomic_DNA"/>
</dbReference>
<dbReference type="Proteomes" id="UP000239156">
    <property type="component" value="Unassembled WGS sequence"/>
</dbReference>
<comment type="caution">
    <text evidence="1">The sequence shown here is derived from an EMBL/GenBank/DDBJ whole genome shotgun (WGS) entry which is preliminary data.</text>
</comment>
<protein>
    <submittedName>
        <fullName evidence="1">Uncharacterized protein</fullName>
    </submittedName>
</protein>
<accession>A0A2S4W0S8</accession>
<proteinExistence type="predicted"/>
<gene>
    <name evidence="1" type="ORF">PSTT_02305</name>
</gene>
<dbReference type="OrthoDB" id="5392716at2759"/>